<feature type="region of interest" description="Disordered" evidence="1">
    <location>
        <begin position="42"/>
        <end position="65"/>
    </location>
</feature>
<dbReference type="PANTHER" id="PTHR35291">
    <property type="entry name" value="PROTEIN SHROOM-LIKE"/>
    <property type="match status" value="1"/>
</dbReference>
<evidence type="ECO:0000313" key="3">
    <source>
        <dbReference type="Proteomes" id="UP001630127"/>
    </source>
</evidence>
<dbReference type="EMBL" id="JBJUIK010000006">
    <property type="protein sequence ID" value="KAL3525359.1"/>
    <property type="molecule type" value="Genomic_DNA"/>
</dbReference>
<dbReference type="PANTHER" id="PTHR35291:SF3">
    <property type="entry name" value="PROTEIN SHROOM-LIKE"/>
    <property type="match status" value="1"/>
</dbReference>
<accession>A0ABD3A0U5</accession>
<evidence type="ECO:0000313" key="2">
    <source>
        <dbReference type="EMBL" id="KAL3525359.1"/>
    </source>
</evidence>
<name>A0ABD3A0U5_9GENT</name>
<sequence length="115" mass="13026">MLRALSTRNCRGYEKLKDQENESSALLEAKLNRARSLPAKIFSSARKSTREQSAEAKSSAKQAKKVSKIHPVFNLFHPRLRKKAAAKPEFSRYLEYLKEGGLFGMDSNMPVIQGR</sequence>
<reference evidence="2 3" key="1">
    <citation type="submission" date="2024-11" db="EMBL/GenBank/DDBJ databases">
        <title>A near-complete genome assembly of Cinchona calisaya.</title>
        <authorList>
            <person name="Lian D.C."/>
            <person name="Zhao X.W."/>
            <person name="Wei L."/>
        </authorList>
    </citation>
    <scope>NUCLEOTIDE SEQUENCE [LARGE SCALE GENOMIC DNA]</scope>
    <source>
        <tissue evidence="2">Nenye</tissue>
    </source>
</reference>
<keyword evidence="3" id="KW-1185">Reference proteome</keyword>
<protein>
    <submittedName>
        <fullName evidence="2">Uncharacterized protein</fullName>
    </submittedName>
</protein>
<gene>
    <name evidence="2" type="ORF">ACH5RR_013731</name>
</gene>
<dbReference type="AlphaFoldDB" id="A0ABD3A0U5"/>
<evidence type="ECO:0000256" key="1">
    <source>
        <dbReference type="SAM" id="MobiDB-lite"/>
    </source>
</evidence>
<proteinExistence type="predicted"/>
<dbReference type="Proteomes" id="UP001630127">
    <property type="component" value="Unassembled WGS sequence"/>
</dbReference>
<organism evidence="2 3">
    <name type="scientific">Cinchona calisaya</name>
    <dbReference type="NCBI Taxonomy" id="153742"/>
    <lineage>
        <taxon>Eukaryota</taxon>
        <taxon>Viridiplantae</taxon>
        <taxon>Streptophyta</taxon>
        <taxon>Embryophyta</taxon>
        <taxon>Tracheophyta</taxon>
        <taxon>Spermatophyta</taxon>
        <taxon>Magnoliopsida</taxon>
        <taxon>eudicotyledons</taxon>
        <taxon>Gunneridae</taxon>
        <taxon>Pentapetalae</taxon>
        <taxon>asterids</taxon>
        <taxon>lamiids</taxon>
        <taxon>Gentianales</taxon>
        <taxon>Rubiaceae</taxon>
        <taxon>Cinchonoideae</taxon>
        <taxon>Cinchoneae</taxon>
        <taxon>Cinchona</taxon>
    </lineage>
</organism>
<comment type="caution">
    <text evidence="2">The sequence shown here is derived from an EMBL/GenBank/DDBJ whole genome shotgun (WGS) entry which is preliminary data.</text>
</comment>